<dbReference type="InterPro" id="IPR043502">
    <property type="entry name" value="DNA/RNA_pol_sf"/>
</dbReference>
<dbReference type="Gene3D" id="3.10.10.10">
    <property type="entry name" value="HIV Type 1 Reverse Transcriptase, subunit A, domain 1"/>
    <property type="match status" value="1"/>
</dbReference>
<comment type="caution">
    <text evidence="3">The sequence shown here is derived from an EMBL/GenBank/DDBJ whole genome shotgun (WGS) entry which is preliminary data.</text>
</comment>
<feature type="coiled-coil region" evidence="1">
    <location>
        <begin position="209"/>
        <end position="239"/>
    </location>
</feature>
<protein>
    <recommendedName>
        <fullName evidence="5">Reverse transcriptase domain-containing protein</fullName>
    </recommendedName>
</protein>
<evidence type="ECO:0000256" key="2">
    <source>
        <dbReference type="SAM" id="MobiDB-lite"/>
    </source>
</evidence>
<dbReference type="Proteomes" id="UP001151760">
    <property type="component" value="Unassembled WGS sequence"/>
</dbReference>
<evidence type="ECO:0000256" key="1">
    <source>
        <dbReference type="SAM" id="Coils"/>
    </source>
</evidence>
<organism evidence="3 4">
    <name type="scientific">Tanacetum coccineum</name>
    <dbReference type="NCBI Taxonomy" id="301880"/>
    <lineage>
        <taxon>Eukaryota</taxon>
        <taxon>Viridiplantae</taxon>
        <taxon>Streptophyta</taxon>
        <taxon>Embryophyta</taxon>
        <taxon>Tracheophyta</taxon>
        <taxon>Spermatophyta</taxon>
        <taxon>Magnoliopsida</taxon>
        <taxon>eudicotyledons</taxon>
        <taxon>Gunneridae</taxon>
        <taxon>Pentapetalae</taxon>
        <taxon>asterids</taxon>
        <taxon>campanulids</taxon>
        <taxon>Asterales</taxon>
        <taxon>Asteraceae</taxon>
        <taxon>Asteroideae</taxon>
        <taxon>Anthemideae</taxon>
        <taxon>Anthemidinae</taxon>
        <taxon>Tanacetum</taxon>
    </lineage>
</organism>
<reference evidence="3" key="2">
    <citation type="submission" date="2022-01" db="EMBL/GenBank/DDBJ databases">
        <authorList>
            <person name="Yamashiro T."/>
            <person name="Shiraishi A."/>
            <person name="Satake H."/>
            <person name="Nakayama K."/>
        </authorList>
    </citation>
    <scope>NUCLEOTIDE SEQUENCE</scope>
</reference>
<dbReference type="EMBL" id="BQNB010020994">
    <property type="protein sequence ID" value="GJU01761.1"/>
    <property type="molecule type" value="Genomic_DNA"/>
</dbReference>
<evidence type="ECO:0000313" key="4">
    <source>
        <dbReference type="Proteomes" id="UP001151760"/>
    </source>
</evidence>
<feature type="compositionally biased region" description="Low complexity" evidence="2">
    <location>
        <begin position="186"/>
        <end position="198"/>
    </location>
</feature>
<evidence type="ECO:0008006" key="5">
    <source>
        <dbReference type="Google" id="ProtNLM"/>
    </source>
</evidence>
<dbReference type="InterPro" id="IPR053134">
    <property type="entry name" value="RNA-dir_DNA_polymerase"/>
</dbReference>
<feature type="compositionally biased region" description="Basic and acidic residues" evidence="2">
    <location>
        <begin position="157"/>
        <end position="179"/>
    </location>
</feature>
<dbReference type="PANTHER" id="PTHR24559:SF444">
    <property type="entry name" value="REVERSE TRANSCRIPTASE DOMAIN-CONTAINING PROTEIN"/>
    <property type="match status" value="1"/>
</dbReference>
<keyword evidence="4" id="KW-1185">Reference proteome</keyword>
<keyword evidence="1" id="KW-0175">Coiled coil</keyword>
<reference evidence="3" key="1">
    <citation type="journal article" date="2022" name="Int. J. Mol. Sci.">
        <title>Draft Genome of Tanacetum Coccineum: Genomic Comparison of Closely Related Tanacetum-Family Plants.</title>
        <authorList>
            <person name="Yamashiro T."/>
            <person name="Shiraishi A."/>
            <person name="Nakayama K."/>
            <person name="Satake H."/>
        </authorList>
    </citation>
    <scope>NUCLEOTIDE SEQUENCE</scope>
</reference>
<proteinExistence type="predicted"/>
<gene>
    <name evidence="3" type="ORF">Tco_1112099</name>
</gene>
<feature type="region of interest" description="Disordered" evidence="2">
    <location>
        <begin position="152"/>
        <end position="202"/>
    </location>
</feature>
<sequence length="315" mass="35812">MQEVVKKEIVKLLDTSIIYPIADSPWVSPIHCVPKKGGIIVVTNQNDELVSTRTVTDWRVCIDYRKLNEATAKDHFPLPFMDQIYSEVDDNFPGETLMEINTKDEPWFADFANYLVGDIIPKGTTYQQKNKFFSNLKRYFWEEPYLFKVRSDGNGYSEKDKNKGKADKTKHGNEKSVKDRSRRLHQAPPYQAPAPQTQGVTKNDFESYVKANDAVMRNMQEQNQNLQNQMTNLMDMLSKFVNSNNASTSGSWTFPSNTITNPKVDLKGITTRSGVAYQGPMIPTTTSSPPKVMEREFEVTKDTVLPTNNGSTKDV</sequence>
<dbReference type="PANTHER" id="PTHR24559">
    <property type="entry name" value="TRANSPOSON TY3-I GAG-POL POLYPROTEIN"/>
    <property type="match status" value="1"/>
</dbReference>
<evidence type="ECO:0000313" key="3">
    <source>
        <dbReference type="EMBL" id="GJU01761.1"/>
    </source>
</evidence>
<accession>A0ABQ5IPQ0</accession>
<name>A0ABQ5IPQ0_9ASTR</name>
<dbReference type="SUPFAM" id="SSF56672">
    <property type="entry name" value="DNA/RNA polymerases"/>
    <property type="match status" value="1"/>
</dbReference>